<protein>
    <recommendedName>
        <fullName evidence="3">ABC transporter permease</fullName>
    </recommendedName>
</protein>
<reference evidence="2" key="1">
    <citation type="submission" date="2024-07" db="EMBL/GenBank/DDBJ databases">
        <title>Complete genome sequences of cellulolytic bacteria, Kitasatospora sp. CMC57 and Streptomyces sp. CMC78, isolated from Japanese agricultural soil.</title>
        <authorList>
            <person name="Hashimoto T."/>
            <person name="Ito M."/>
            <person name="Iwamoto M."/>
            <person name="Fukahori D."/>
            <person name="Shoda T."/>
            <person name="Sakoda M."/>
            <person name="Morohoshi T."/>
            <person name="Mitsuboshi M."/>
            <person name="Nishizawa T."/>
        </authorList>
    </citation>
    <scope>NUCLEOTIDE SEQUENCE</scope>
    <source>
        <strain evidence="2">CMC78</strain>
    </source>
</reference>
<proteinExistence type="predicted"/>
<dbReference type="EMBL" id="AP035884">
    <property type="protein sequence ID" value="BFP57550.1"/>
    <property type="molecule type" value="Genomic_DNA"/>
</dbReference>
<organism evidence="2">
    <name type="scientific">Streptomyces sp. CMC78</name>
    <dbReference type="NCBI Taxonomy" id="3231512"/>
    <lineage>
        <taxon>Bacteria</taxon>
        <taxon>Bacillati</taxon>
        <taxon>Actinomycetota</taxon>
        <taxon>Actinomycetes</taxon>
        <taxon>Kitasatosporales</taxon>
        <taxon>Streptomycetaceae</taxon>
        <taxon>Streptomyces</taxon>
    </lineage>
</organism>
<dbReference type="AlphaFoldDB" id="A0AB33L0J9"/>
<keyword evidence="1" id="KW-0472">Membrane</keyword>
<evidence type="ECO:0000313" key="2">
    <source>
        <dbReference type="EMBL" id="BFP57550.1"/>
    </source>
</evidence>
<feature type="transmembrane region" description="Helical" evidence="1">
    <location>
        <begin position="46"/>
        <end position="68"/>
    </location>
</feature>
<gene>
    <name evidence="2" type="ORF">SCMC78_73570</name>
</gene>
<accession>A0AB33L0J9</accession>
<name>A0AB33L0J9_9ACTN</name>
<keyword evidence="1" id="KW-1133">Transmembrane helix</keyword>
<dbReference type="KEGG" id="stcm:SCMC78_73570"/>
<keyword evidence="1" id="KW-0812">Transmembrane</keyword>
<evidence type="ECO:0000256" key="1">
    <source>
        <dbReference type="SAM" id="Phobius"/>
    </source>
</evidence>
<evidence type="ECO:0008006" key="3">
    <source>
        <dbReference type="Google" id="ProtNLM"/>
    </source>
</evidence>
<dbReference type="RefSeq" id="WP_408054832.1">
    <property type="nucleotide sequence ID" value="NZ_AP035884.1"/>
</dbReference>
<sequence>MRERGLVALEAAGMAVTALASQAVIRGLLDRDTALLWGLLGRAPGGSASSMVLLGLVVLLSVAVGGWAHIRRESAVERAGGYGTVCGREAVRTGAEQRARSSAPPRR</sequence>